<accession>A0A3N1XZ56</accession>
<keyword evidence="1" id="KW-0175">Coiled coil</keyword>
<dbReference type="Proteomes" id="UP000273083">
    <property type="component" value="Unassembled WGS sequence"/>
</dbReference>
<dbReference type="AlphaFoldDB" id="A0A3N1XZ56"/>
<evidence type="ECO:0000313" key="3">
    <source>
        <dbReference type="Proteomes" id="UP000273083"/>
    </source>
</evidence>
<evidence type="ECO:0000313" key="2">
    <source>
        <dbReference type="EMBL" id="ROR31886.1"/>
    </source>
</evidence>
<comment type="caution">
    <text evidence="2">The sequence shown here is derived from an EMBL/GenBank/DDBJ whole genome shotgun (WGS) entry which is preliminary data.</text>
</comment>
<name>A0A3N1XZ56_9FIRM</name>
<feature type="coiled-coil region" evidence="1">
    <location>
        <begin position="111"/>
        <end position="138"/>
    </location>
</feature>
<protein>
    <submittedName>
        <fullName evidence="2">Uncharacterized protein</fullName>
    </submittedName>
</protein>
<dbReference type="OrthoDB" id="1935838at2"/>
<dbReference type="EMBL" id="RJVG01000001">
    <property type="protein sequence ID" value="ROR31886.1"/>
    <property type="molecule type" value="Genomic_DNA"/>
</dbReference>
<dbReference type="RefSeq" id="WP_123607971.1">
    <property type="nucleotide sequence ID" value="NZ_RJVG01000001.1"/>
</dbReference>
<gene>
    <name evidence="2" type="ORF">EDD66_101506</name>
</gene>
<proteinExistence type="predicted"/>
<keyword evidence="3" id="KW-1185">Reference proteome</keyword>
<reference evidence="2 3" key="1">
    <citation type="submission" date="2018-11" db="EMBL/GenBank/DDBJ databases">
        <title>Genomic Encyclopedia of Type Strains, Phase IV (KMG-IV): sequencing the most valuable type-strain genomes for metagenomic binning, comparative biology and taxonomic classification.</title>
        <authorList>
            <person name="Goeker M."/>
        </authorList>
    </citation>
    <scope>NUCLEOTIDE SEQUENCE [LARGE SCALE GENOMIC DNA]</scope>
    <source>
        <strain evidence="2 3">DSM 26537</strain>
    </source>
</reference>
<sequence>MKYTNNDYSFNDYLSCPNCNDGNRAVNPYLNGMNGTKIDNNQRIMELPFLTLYGYDDNEEEDRDWEYMRFMYPKVAKRIQKEIDEECDKLEYDGSVMFDEYPDRTRVGIIVSDVYRKLKDLDDRVDEVEAENIEIAQRGYGDDCRDGRCPRWPSRRPYNYGRENWLRDLIEIMLFNEMVNRRRRRRNRRRIYY</sequence>
<evidence type="ECO:0000256" key="1">
    <source>
        <dbReference type="SAM" id="Coils"/>
    </source>
</evidence>
<organism evidence="2 3">
    <name type="scientific">Mobilisporobacter senegalensis</name>
    <dbReference type="NCBI Taxonomy" id="1329262"/>
    <lineage>
        <taxon>Bacteria</taxon>
        <taxon>Bacillati</taxon>
        <taxon>Bacillota</taxon>
        <taxon>Clostridia</taxon>
        <taxon>Lachnospirales</taxon>
        <taxon>Lachnospiraceae</taxon>
        <taxon>Mobilisporobacter</taxon>
    </lineage>
</organism>